<comment type="caution">
    <text evidence="1">The sequence shown here is derived from an EMBL/GenBank/DDBJ whole genome shotgun (WGS) entry which is preliminary data.</text>
</comment>
<organism evidence="1">
    <name type="scientific">Vibrio vulnificus</name>
    <dbReference type="NCBI Taxonomy" id="672"/>
    <lineage>
        <taxon>Bacteria</taxon>
        <taxon>Pseudomonadati</taxon>
        <taxon>Pseudomonadota</taxon>
        <taxon>Gammaproteobacteria</taxon>
        <taxon>Vibrionales</taxon>
        <taxon>Vibrionaceae</taxon>
        <taxon>Vibrio</taxon>
    </lineage>
</organism>
<reference evidence="1" key="1">
    <citation type="journal article" date="2018" name="Genome Biol.">
        <title>SKESA: strategic k-mer extension for scrupulous assemblies.</title>
        <authorList>
            <person name="Souvorov A."/>
            <person name="Agarwala R."/>
            <person name="Lipman D.J."/>
        </authorList>
    </citation>
    <scope>NUCLEOTIDE SEQUENCE</scope>
    <source>
        <strain evidence="1">BCW_3452</strain>
    </source>
</reference>
<proteinExistence type="predicted"/>
<gene>
    <name evidence="1" type="ORF">I7730_00155</name>
</gene>
<name>A0A8H9K545_VIBVL</name>
<dbReference type="Proteomes" id="UP000863257">
    <property type="component" value="Unassembled WGS sequence"/>
</dbReference>
<reference evidence="1" key="2">
    <citation type="submission" date="2019-01" db="EMBL/GenBank/DDBJ databases">
        <authorList>
            <consortium name="NCBI Pathogen Detection Project"/>
        </authorList>
    </citation>
    <scope>NUCLEOTIDE SEQUENCE</scope>
    <source>
        <strain evidence="1">BCW_3452</strain>
    </source>
</reference>
<accession>A0A8H9K545</accession>
<dbReference type="Gene3D" id="1.10.10.60">
    <property type="entry name" value="Homeodomain-like"/>
    <property type="match status" value="1"/>
</dbReference>
<evidence type="ECO:0000313" key="1">
    <source>
        <dbReference type="EMBL" id="HAS8538210.1"/>
    </source>
</evidence>
<dbReference type="AlphaFoldDB" id="A0A8H9K545"/>
<sequence length="172" mass="19465">MKVNYNNESISIYKLGQLSGCPLTSLYRAYHSGLRCGDAIVKEARKNLVEHEGKWISKSKLCSITQSELRKVQRRLKAGVSVNDAVVDKKDRRGATKSAKLSPSDALNIYASLFWKEKTQTQIASEFGVHCSTISDIWRHKRWGWLTAPLRYSLEQTKQQSELNPPNAGIKK</sequence>
<dbReference type="EMBL" id="DACRBY010000001">
    <property type="protein sequence ID" value="HAS8538210.1"/>
    <property type="molecule type" value="Genomic_DNA"/>
</dbReference>
<protein>
    <submittedName>
        <fullName evidence="1">Uncharacterized protein</fullName>
    </submittedName>
</protein>